<protein>
    <submittedName>
        <fullName evidence="2">Uncharacterized protein</fullName>
    </submittedName>
</protein>
<feature type="compositionally biased region" description="Polar residues" evidence="1">
    <location>
        <begin position="1"/>
        <end position="16"/>
    </location>
</feature>
<evidence type="ECO:0000313" key="2">
    <source>
        <dbReference type="EMBL" id="KAL0180628.1"/>
    </source>
</evidence>
<comment type="caution">
    <text evidence="2">The sequence shown here is derived from an EMBL/GenBank/DDBJ whole genome shotgun (WGS) entry which is preliminary data.</text>
</comment>
<feature type="region of interest" description="Disordered" evidence="1">
    <location>
        <begin position="1"/>
        <end position="60"/>
    </location>
</feature>
<evidence type="ECO:0000313" key="3">
    <source>
        <dbReference type="Proteomes" id="UP001529510"/>
    </source>
</evidence>
<organism evidence="2 3">
    <name type="scientific">Cirrhinus mrigala</name>
    <name type="common">Mrigala</name>
    <dbReference type="NCBI Taxonomy" id="683832"/>
    <lineage>
        <taxon>Eukaryota</taxon>
        <taxon>Metazoa</taxon>
        <taxon>Chordata</taxon>
        <taxon>Craniata</taxon>
        <taxon>Vertebrata</taxon>
        <taxon>Euteleostomi</taxon>
        <taxon>Actinopterygii</taxon>
        <taxon>Neopterygii</taxon>
        <taxon>Teleostei</taxon>
        <taxon>Ostariophysi</taxon>
        <taxon>Cypriniformes</taxon>
        <taxon>Cyprinidae</taxon>
        <taxon>Labeoninae</taxon>
        <taxon>Labeonini</taxon>
        <taxon>Cirrhinus</taxon>
    </lineage>
</organism>
<proteinExistence type="predicted"/>
<reference evidence="2 3" key="1">
    <citation type="submission" date="2024-05" db="EMBL/GenBank/DDBJ databases">
        <title>Genome sequencing and assembly of Indian major carp, Cirrhinus mrigala (Hamilton, 1822).</title>
        <authorList>
            <person name="Mohindra V."/>
            <person name="Chowdhury L.M."/>
            <person name="Lal K."/>
            <person name="Jena J.K."/>
        </authorList>
    </citation>
    <scope>NUCLEOTIDE SEQUENCE [LARGE SCALE GENOMIC DNA]</scope>
    <source>
        <strain evidence="2">CM1030</strain>
        <tissue evidence="2">Blood</tissue>
    </source>
</reference>
<accession>A0ABD0Q2W6</accession>
<dbReference type="EMBL" id="JAMKFB020000011">
    <property type="protein sequence ID" value="KAL0180628.1"/>
    <property type="molecule type" value="Genomic_DNA"/>
</dbReference>
<gene>
    <name evidence="2" type="ORF">M9458_023034</name>
</gene>
<dbReference type="Proteomes" id="UP001529510">
    <property type="component" value="Unassembled WGS sequence"/>
</dbReference>
<feature type="non-terminal residue" evidence="2">
    <location>
        <position position="60"/>
    </location>
</feature>
<dbReference type="AlphaFoldDB" id="A0ABD0Q2W6"/>
<name>A0ABD0Q2W6_CIRMR</name>
<evidence type="ECO:0000256" key="1">
    <source>
        <dbReference type="SAM" id="MobiDB-lite"/>
    </source>
</evidence>
<feature type="compositionally biased region" description="Acidic residues" evidence="1">
    <location>
        <begin position="22"/>
        <end position="35"/>
    </location>
</feature>
<keyword evidence="3" id="KW-1185">Reference proteome</keyword>
<sequence>QQMYIAQVLQDPNSDETGAGSGEDDGQGSSQDEEMINAGNSLNEADFQSGEDSLIANEVH</sequence>
<feature type="non-terminal residue" evidence="2">
    <location>
        <position position="1"/>
    </location>
</feature>